<evidence type="ECO:0000256" key="1">
    <source>
        <dbReference type="ARBA" id="ARBA00004477"/>
    </source>
</evidence>
<dbReference type="PANTHER" id="PTHR13205">
    <property type="entry name" value="TRANSMEMBRANE PROTEIN 15-RELATED"/>
    <property type="match status" value="1"/>
</dbReference>
<accession>D3AVJ2</accession>
<feature type="transmembrane region" description="Helical" evidence="11">
    <location>
        <begin position="395"/>
        <end position="418"/>
    </location>
</feature>
<feature type="region of interest" description="Disordered" evidence="10">
    <location>
        <begin position="1"/>
        <end position="25"/>
    </location>
</feature>
<dbReference type="GO" id="GO:0005789">
    <property type="term" value="C:endoplasmic reticulum membrane"/>
    <property type="evidence" value="ECO:0007669"/>
    <property type="project" value="UniProtKB-SubCell"/>
</dbReference>
<evidence type="ECO:0000313" key="12">
    <source>
        <dbReference type="EMBL" id="EFA86315.1"/>
    </source>
</evidence>
<keyword evidence="7" id="KW-0256">Endoplasmic reticulum</keyword>
<feature type="transmembrane region" description="Helical" evidence="11">
    <location>
        <begin position="120"/>
        <end position="137"/>
    </location>
</feature>
<sequence>MLRPKQQSKNSNDKENNSNKQQPTTSIATVLQYSKQSDSTLSTDLLKHSRQLLGNSSSYVDLGLPIALVLLPLLYSSIHHSLPMAIANSTSTVVAIERLLFASLISSSTIFFNILKSRRLVYPILITLLQLFVYHHFFGYQLVCYIFLYLLIQFVGTKSLLTMFSGSFTVGEASIVAQLVGAFLVESFWYLINSNGLFEFSNNYFEVTDQQVILNTVFILALGTLLITTLTSPLVETIRQPYHGQSLTSKSVIAFYVVTVSIIFFILMPTLTLLNNGSNIFLWLLNYLLSSSGSRILLIGYWVVLLSFTIFYFDPNAIANNKNIPNIIIRKYFHLLAIVMFVPGIVLQLHFMVLSFAIAISALVLVELLKYGRVPPLATQLSTYMDSFLDSRDSGVITLTHIYLLLGCSIPAITCFFFESSTAINTSHLHPLSALSGLLTIGVGDSLASLVGTKFGRTKWFGTSKSIEGTLGGIISTFTAGVILLIAIQPTSATLFSDVIKLLIASFLSGILEASTTQIDNIILPIIFFSLLNC</sequence>
<evidence type="ECO:0000256" key="9">
    <source>
        <dbReference type="ARBA" id="ARBA00023136"/>
    </source>
</evidence>
<feature type="compositionally biased region" description="Low complexity" evidence="10">
    <location>
        <begin position="1"/>
        <end position="10"/>
    </location>
</feature>
<dbReference type="AlphaFoldDB" id="D3AVJ2"/>
<dbReference type="EMBL" id="ADBJ01000002">
    <property type="protein sequence ID" value="EFA86315.1"/>
    <property type="molecule type" value="Genomic_DNA"/>
</dbReference>
<feature type="transmembrane region" description="Helical" evidence="11">
    <location>
        <begin position="143"/>
        <end position="161"/>
    </location>
</feature>
<feature type="transmembrane region" description="Helical" evidence="11">
    <location>
        <begin position="294"/>
        <end position="313"/>
    </location>
</feature>
<keyword evidence="5 11" id="KW-0812">Transmembrane</keyword>
<feature type="transmembrane region" description="Helical" evidence="11">
    <location>
        <begin position="212"/>
        <end position="231"/>
    </location>
</feature>
<dbReference type="OMA" id="AWVITIN"/>
<evidence type="ECO:0000256" key="4">
    <source>
        <dbReference type="ARBA" id="ARBA00022679"/>
    </source>
</evidence>
<dbReference type="GO" id="GO:0043048">
    <property type="term" value="P:dolichyl monophosphate biosynthetic process"/>
    <property type="evidence" value="ECO:0007669"/>
    <property type="project" value="TreeGrafter"/>
</dbReference>
<evidence type="ECO:0000256" key="2">
    <source>
        <dbReference type="ARBA" id="ARBA00010794"/>
    </source>
</evidence>
<feature type="transmembrane region" description="Helical" evidence="11">
    <location>
        <begin position="173"/>
        <end position="192"/>
    </location>
</feature>
<proteinExistence type="inferred from homology"/>
<gene>
    <name evidence="12" type="ORF">PPL_00105</name>
</gene>
<keyword evidence="9 11" id="KW-0472">Membrane</keyword>
<keyword evidence="8 11" id="KW-1133">Transmembrane helix</keyword>
<dbReference type="GeneID" id="31355639"/>
<evidence type="ECO:0000256" key="6">
    <source>
        <dbReference type="ARBA" id="ARBA00022777"/>
    </source>
</evidence>
<evidence type="ECO:0000256" key="3">
    <source>
        <dbReference type="ARBA" id="ARBA00012132"/>
    </source>
</evidence>
<feature type="transmembrane region" description="Helical" evidence="11">
    <location>
        <begin position="98"/>
        <end position="115"/>
    </location>
</feature>
<keyword evidence="4" id="KW-0808">Transferase</keyword>
<dbReference type="Proteomes" id="UP000001396">
    <property type="component" value="Unassembled WGS sequence"/>
</dbReference>
<feature type="transmembrane region" description="Helical" evidence="11">
    <location>
        <begin position="333"/>
        <end position="366"/>
    </location>
</feature>
<evidence type="ECO:0000256" key="5">
    <source>
        <dbReference type="ARBA" id="ARBA00022692"/>
    </source>
</evidence>
<keyword evidence="13" id="KW-1185">Reference proteome</keyword>
<evidence type="ECO:0000256" key="10">
    <source>
        <dbReference type="SAM" id="MobiDB-lite"/>
    </source>
</evidence>
<dbReference type="GO" id="GO:0004168">
    <property type="term" value="F:dolichol kinase activity"/>
    <property type="evidence" value="ECO:0007669"/>
    <property type="project" value="UniProtKB-EC"/>
</dbReference>
<dbReference type="FunCoup" id="D3AVJ2">
    <property type="interactions" value="29"/>
</dbReference>
<comment type="caution">
    <text evidence="12">The sequence shown here is derived from an EMBL/GenBank/DDBJ whole genome shotgun (WGS) entry which is preliminary data.</text>
</comment>
<dbReference type="InterPro" id="IPR032974">
    <property type="entry name" value="Polypren_kinase"/>
</dbReference>
<dbReference type="STRING" id="670386.D3AVJ2"/>
<dbReference type="PANTHER" id="PTHR13205:SF15">
    <property type="entry name" value="DOLICHOL KINASE"/>
    <property type="match status" value="1"/>
</dbReference>
<organism evidence="12 13">
    <name type="scientific">Heterostelium pallidum (strain ATCC 26659 / Pp 5 / PN500)</name>
    <name type="common">Cellular slime mold</name>
    <name type="synonym">Polysphondylium pallidum</name>
    <dbReference type="NCBI Taxonomy" id="670386"/>
    <lineage>
        <taxon>Eukaryota</taxon>
        <taxon>Amoebozoa</taxon>
        <taxon>Evosea</taxon>
        <taxon>Eumycetozoa</taxon>
        <taxon>Dictyostelia</taxon>
        <taxon>Acytosteliales</taxon>
        <taxon>Acytosteliaceae</taxon>
        <taxon>Heterostelium</taxon>
    </lineage>
</organism>
<protein>
    <recommendedName>
        <fullName evidence="3">dolichol kinase</fullName>
        <ecNumber evidence="3">2.7.1.108</ecNumber>
    </recommendedName>
</protein>
<comment type="subcellular location">
    <subcellularLocation>
        <location evidence="1">Endoplasmic reticulum membrane</location>
        <topology evidence="1">Multi-pass membrane protein</topology>
    </subcellularLocation>
</comment>
<dbReference type="EC" id="2.7.1.108" evidence="3"/>
<feature type="transmembrane region" description="Helical" evidence="11">
    <location>
        <begin position="471"/>
        <end position="488"/>
    </location>
</feature>
<evidence type="ECO:0000256" key="7">
    <source>
        <dbReference type="ARBA" id="ARBA00022824"/>
    </source>
</evidence>
<keyword evidence="6" id="KW-0418">Kinase</keyword>
<feature type="transmembrane region" description="Helical" evidence="11">
    <location>
        <begin position="59"/>
        <end position="78"/>
    </location>
</feature>
<comment type="similarity">
    <text evidence="2">Belongs to the polyprenol kinase family.</text>
</comment>
<evidence type="ECO:0000313" key="13">
    <source>
        <dbReference type="Proteomes" id="UP000001396"/>
    </source>
</evidence>
<feature type="transmembrane region" description="Helical" evidence="11">
    <location>
        <begin position="430"/>
        <end position="451"/>
    </location>
</feature>
<evidence type="ECO:0000256" key="8">
    <source>
        <dbReference type="ARBA" id="ARBA00022989"/>
    </source>
</evidence>
<dbReference type="InParanoid" id="D3AVJ2"/>
<reference evidence="12 13" key="1">
    <citation type="journal article" date="2011" name="Genome Res.">
        <title>Phylogeny-wide analysis of social amoeba genomes highlights ancient origins for complex intercellular communication.</title>
        <authorList>
            <person name="Heidel A.J."/>
            <person name="Lawal H.M."/>
            <person name="Felder M."/>
            <person name="Schilde C."/>
            <person name="Helps N.R."/>
            <person name="Tunggal B."/>
            <person name="Rivero F."/>
            <person name="John U."/>
            <person name="Schleicher M."/>
            <person name="Eichinger L."/>
            <person name="Platzer M."/>
            <person name="Noegel A.A."/>
            <person name="Schaap P."/>
            <person name="Gloeckner G."/>
        </authorList>
    </citation>
    <scope>NUCLEOTIDE SEQUENCE [LARGE SCALE GENOMIC DNA]</scope>
    <source>
        <strain evidence="13">ATCC 26659 / Pp 5 / PN500</strain>
    </source>
</reference>
<feature type="transmembrane region" description="Helical" evidence="11">
    <location>
        <begin position="252"/>
        <end position="274"/>
    </location>
</feature>
<evidence type="ECO:0000256" key="11">
    <source>
        <dbReference type="SAM" id="Phobius"/>
    </source>
</evidence>
<name>D3AVJ2_HETP5</name>
<dbReference type="RefSeq" id="XP_020438420.1">
    <property type="nucleotide sequence ID" value="XM_020571146.1"/>
</dbReference>